<dbReference type="AlphaFoldDB" id="A0A8H5FDY6"/>
<keyword evidence="3" id="KW-1185">Reference proteome</keyword>
<dbReference type="Proteomes" id="UP000559256">
    <property type="component" value="Unassembled WGS sequence"/>
</dbReference>
<dbReference type="EMBL" id="JAACJM010000296">
    <property type="protein sequence ID" value="KAF5332968.1"/>
    <property type="molecule type" value="Genomic_DNA"/>
</dbReference>
<gene>
    <name evidence="2" type="ORF">D9758_018695</name>
</gene>
<feature type="region of interest" description="Disordered" evidence="1">
    <location>
        <begin position="49"/>
        <end position="71"/>
    </location>
</feature>
<sequence length="71" mass="8237">MNTLTWVYYQVPSDFLECQAQDFYDSRLLGMSEKEKEKQKMNGLKETFGRREASDSSRLSTPNLLVRPGSQ</sequence>
<evidence type="ECO:0000256" key="1">
    <source>
        <dbReference type="SAM" id="MobiDB-lite"/>
    </source>
</evidence>
<protein>
    <submittedName>
        <fullName evidence="2">Uncharacterized protein</fullName>
    </submittedName>
</protein>
<organism evidence="2 3">
    <name type="scientific">Tetrapyrgos nigripes</name>
    <dbReference type="NCBI Taxonomy" id="182062"/>
    <lineage>
        <taxon>Eukaryota</taxon>
        <taxon>Fungi</taxon>
        <taxon>Dikarya</taxon>
        <taxon>Basidiomycota</taxon>
        <taxon>Agaricomycotina</taxon>
        <taxon>Agaricomycetes</taxon>
        <taxon>Agaricomycetidae</taxon>
        <taxon>Agaricales</taxon>
        <taxon>Marasmiineae</taxon>
        <taxon>Marasmiaceae</taxon>
        <taxon>Tetrapyrgos</taxon>
    </lineage>
</organism>
<comment type="caution">
    <text evidence="2">The sequence shown here is derived from an EMBL/GenBank/DDBJ whole genome shotgun (WGS) entry which is preliminary data.</text>
</comment>
<evidence type="ECO:0000313" key="2">
    <source>
        <dbReference type="EMBL" id="KAF5332968.1"/>
    </source>
</evidence>
<proteinExistence type="predicted"/>
<feature type="compositionally biased region" description="Polar residues" evidence="1">
    <location>
        <begin position="56"/>
        <end position="71"/>
    </location>
</feature>
<reference evidence="2 3" key="1">
    <citation type="journal article" date="2020" name="ISME J.">
        <title>Uncovering the hidden diversity of litter-decomposition mechanisms in mushroom-forming fungi.</title>
        <authorList>
            <person name="Floudas D."/>
            <person name="Bentzer J."/>
            <person name="Ahren D."/>
            <person name="Johansson T."/>
            <person name="Persson P."/>
            <person name="Tunlid A."/>
        </authorList>
    </citation>
    <scope>NUCLEOTIDE SEQUENCE [LARGE SCALE GENOMIC DNA]</scope>
    <source>
        <strain evidence="2 3">CBS 291.85</strain>
    </source>
</reference>
<evidence type="ECO:0000313" key="3">
    <source>
        <dbReference type="Proteomes" id="UP000559256"/>
    </source>
</evidence>
<name>A0A8H5FDY6_9AGAR</name>
<accession>A0A8H5FDY6</accession>